<dbReference type="Proteomes" id="UP000230750">
    <property type="component" value="Unassembled WGS sequence"/>
</dbReference>
<gene>
    <name evidence="1" type="ORF">BSL78_09257</name>
</gene>
<evidence type="ECO:0000313" key="1">
    <source>
        <dbReference type="EMBL" id="PIK53872.1"/>
    </source>
</evidence>
<sequence length="111" mass="12240">MGLDVGAIRIVVTASAVLNSMENPSAKQSYKSELNVSYRKEGLNMLLTAYVPVTQVLYVDWFNTIEGQMEEHRPIGTGMDKITCDVKPSDGEIPSAFNRSVELFGHSALEM</sequence>
<keyword evidence="2" id="KW-1185">Reference proteome</keyword>
<accession>A0A2G8L0Y0</accession>
<dbReference type="EMBL" id="MRZV01000271">
    <property type="protein sequence ID" value="PIK53872.1"/>
    <property type="molecule type" value="Genomic_DNA"/>
</dbReference>
<proteinExistence type="predicted"/>
<organism evidence="1 2">
    <name type="scientific">Stichopus japonicus</name>
    <name type="common">Sea cucumber</name>
    <dbReference type="NCBI Taxonomy" id="307972"/>
    <lineage>
        <taxon>Eukaryota</taxon>
        <taxon>Metazoa</taxon>
        <taxon>Echinodermata</taxon>
        <taxon>Eleutherozoa</taxon>
        <taxon>Echinozoa</taxon>
        <taxon>Holothuroidea</taxon>
        <taxon>Aspidochirotacea</taxon>
        <taxon>Aspidochirotida</taxon>
        <taxon>Stichopodidae</taxon>
        <taxon>Apostichopus</taxon>
    </lineage>
</organism>
<protein>
    <submittedName>
        <fullName evidence="1">Uncharacterized protein</fullName>
    </submittedName>
</protein>
<evidence type="ECO:0000313" key="2">
    <source>
        <dbReference type="Proteomes" id="UP000230750"/>
    </source>
</evidence>
<dbReference type="AlphaFoldDB" id="A0A2G8L0Y0"/>
<name>A0A2G8L0Y0_STIJA</name>
<reference evidence="1 2" key="1">
    <citation type="journal article" date="2017" name="PLoS Biol.">
        <title>The sea cucumber genome provides insights into morphological evolution and visceral regeneration.</title>
        <authorList>
            <person name="Zhang X."/>
            <person name="Sun L."/>
            <person name="Yuan J."/>
            <person name="Sun Y."/>
            <person name="Gao Y."/>
            <person name="Zhang L."/>
            <person name="Li S."/>
            <person name="Dai H."/>
            <person name="Hamel J.F."/>
            <person name="Liu C."/>
            <person name="Yu Y."/>
            <person name="Liu S."/>
            <person name="Lin W."/>
            <person name="Guo K."/>
            <person name="Jin S."/>
            <person name="Xu P."/>
            <person name="Storey K.B."/>
            <person name="Huan P."/>
            <person name="Zhang T."/>
            <person name="Zhou Y."/>
            <person name="Zhang J."/>
            <person name="Lin C."/>
            <person name="Li X."/>
            <person name="Xing L."/>
            <person name="Huo D."/>
            <person name="Sun M."/>
            <person name="Wang L."/>
            <person name="Mercier A."/>
            <person name="Li F."/>
            <person name="Yang H."/>
            <person name="Xiang J."/>
        </authorList>
    </citation>
    <scope>NUCLEOTIDE SEQUENCE [LARGE SCALE GENOMIC DNA]</scope>
    <source>
        <strain evidence="1">Shaxun</strain>
        <tissue evidence="1">Muscle</tissue>
    </source>
</reference>
<comment type="caution">
    <text evidence="1">The sequence shown here is derived from an EMBL/GenBank/DDBJ whole genome shotgun (WGS) entry which is preliminary data.</text>
</comment>